<dbReference type="Gene3D" id="1.10.238.10">
    <property type="entry name" value="EF-hand"/>
    <property type="match status" value="1"/>
</dbReference>
<reference evidence="18" key="3">
    <citation type="submission" date="2020-12" db="UniProtKB">
        <authorList>
            <consortium name="EnsemblPlants"/>
        </authorList>
    </citation>
    <scope>IDENTIFICATION</scope>
</reference>
<evidence type="ECO:0000256" key="5">
    <source>
        <dbReference type="ARBA" id="ARBA00022737"/>
    </source>
</evidence>
<feature type="binding site" evidence="13">
    <location>
        <position position="60"/>
    </location>
    <ligand>
        <name>ATP</name>
        <dbReference type="ChEBI" id="CHEBI:30616"/>
    </ligand>
</feature>
<evidence type="ECO:0000256" key="1">
    <source>
        <dbReference type="ARBA" id="ARBA00012513"/>
    </source>
</evidence>
<evidence type="ECO:0000256" key="12">
    <source>
        <dbReference type="ARBA" id="ARBA00048679"/>
    </source>
</evidence>
<dbReference type="PANTHER" id="PTHR24349">
    <property type="entry name" value="SERINE/THREONINE-PROTEIN KINASE"/>
    <property type="match status" value="1"/>
</dbReference>
<dbReference type="eggNOG" id="KOG0032">
    <property type="taxonomic scope" value="Eukaryota"/>
</dbReference>
<feature type="domain" description="EF-hand" evidence="16">
    <location>
        <begin position="333"/>
        <end position="368"/>
    </location>
</feature>
<dbReference type="PROSITE" id="PS00108">
    <property type="entry name" value="PROTEIN_KINASE_ST"/>
    <property type="match status" value="1"/>
</dbReference>
<evidence type="ECO:0000256" key="7">
    <source>
        <dbReference type="ARBA" id="ARBA00022777"/>
    </source>
</evidence>
<dbReference type="FunFam" id="1.10.510.10:FF:000178">
    <property type="entry name" value="Calcium-dependent protein kinase 5"/>
    <property type="match status" value="1"/>
</dbReference>
<dbReference type="SMART" id="SM00220">
    <property type="entry name" value="S_TKc"/>
    <property type="match status" value="1"/>
</dbReference>
<evidence type="ECO:0000256" key="8">
    <source>
        <dbReference type="ARBA" id="ARBA00022837"/>
    </source>
</evidence>
<dbReference type="RefSeq" id="XP_024389413.1">
    <property type="nucleotide sequence ID" value="XM_024533645.2"/>
</dbReference>
<dbReference type="InterPro" id="IPR000719">
    <property type="entry name" value="Prot_kinase_dom"/>
</dbReference>
<dbReference type="GO" id="GO:0009931">
    <property type="term" value="F:calcium-dependent protein serine/threonine kinase activity"/>
    <property type="evidence" value="ECO:0000318"/>
    <property type="project" value="GO_Central"/>
</dbReference>
<evidence type="ECO:0000256" key="11">
    <source>
        <dbReference type="ARBA" id="ARBA00047899"/>
    </source>
</evidence>
<dbReference type="Gene3D" id="1.10.510.10">
    <property type="entry name" value="Transferase(Phosphotransferase) domain 1"/>
    <property type="match status" value="1"/>
</dbReference>
<dbReference type="GO" id="GO:0005516">
    <property type="term" value="F:calmodulin binding"/>
    <property type="evidence" value="ECO:0000318"/>
    <property type="project" value="GO_Central"/>
</dbReference>
<evidence type="ECO:0000256" key="13">
    <source>
        <dbReference type="PROSITE-ProRule" id="PRU10141"/>
    </source>
</evidence>
<evidence type="ECO:0000313" key="18">
    <source>
        <dbReference type="EnsemblPlants" id="PAC:32958204.CDS.1"/>
    </source>
</evidence>
<feature type="domain" description="Protein kinase" evidence="15">
    <location>
        <begin position="31"/>
        <end position="290"/>
    </location>
</feature>
<dbReference type="RefSeq" id="XP_024389414.1">
    <property type="nucleotide sequence ID" value="XM_024533646.2"/>
</dbReference>
<gene>
    <name evidence="18" type="primary">LOC112288910</name>
    <name evidence="17" type="ORF">PHYPA_015568</name>
</gene>
<feature type="domain" description="EF-hand" evidence="16">
    <location>
        <begin position="369"/>
        <end position="404"/>
    </location>
</feature>
<dbReference type="InterPro" id="IPR011009">
    <property type="entry name" value="Kinase-like_dom_sf"/>
</dbReference>
<comment type="catalytic activity">
    <reaction evidence="12">
        <text>L-seryl-[protein] + ATP = O-phospho-L-seryl-[protein] + ADP + H(+)</text>
        <dbReference type="Rhea" id="RHEA:17989"/>
        <dbReference type="Rhea" id="RHEA-COMP:9863"/>
        <dbReference type="Rhea" id="RHEA-COMP:11604"/>
        <dbReference type="ChEBI" id="CHEBI:15378"/>
        <dbReference type="ChEBI" id="CHEBI:29999"/>
        <dbReference type="ChEBI" id="CHEBI:30616"/>
        <dbReference type="ChEBI" id="CHEBI:83421"/>
        <dbReference type="ChEBI" id="CHEBI:456216"/>
        <dbReference type="EC" id="2.7.11.1"/>
    </reaction>
</comment>
<dbReference type="GO" id="GO:0005737">
    <property type="term" value="C:cytoplasm"/>
    <property type="evidence" value="ECO:0000318"/>
    <property type="project" value="GO_Central"/>
</dbReference>
<dbReference type="KEGG" id="ppp:112288910"/>
<proteinExistence type="inferred from homology"/>
<dbReference type="EnsemblPlants" id="Pp3c11_25550V3.2">
    <property type="protein sequence ID" value="PAC:32958205.CDS.1"/>
    <property type="gene ID" value="Pp3c11_25550"/>
</dbReference>
<dbReference type="GO" id="GO:0005634">
    <property type="term" value="C:nucleus"/>
    <property type="evidence" value="ECO:0000318"/>
    <property type="project" value="GO_Central"/>
</dbReference>
<dbReference type="InterPro" id="IPR018247">
    <property type="entry name" value="EF_Hand_1_Ca_BS"/>
</dbReference>
<dbReference type="FunFam" id="3.30.200.20:FF:000004">
    <property type="entry name" value="Calcium-dependent protein kinase 1"/>
    <property type="match status" value="1"/>
</dbReference>
<evidence type="ECO:0000259" key="15">
    <source>
        <dbReference type="PROSITE" id="PS50011"/>
    </source>
</evidence>
<evidence type="ECO:0000256" key="9">
    <source>
        <dbReference type="ARBA" id="ARBA00022840"/>
    </source>
</evidence>
<feature type="domain" description="EF-hand" evidence="16">
    <location>
        <begin position="405"/>
        <end position="440"/>
    </location>
</feature>
<dbReference type="Gene3D" id="3.30.200.20">
    <property type="entry name" value="Phosphorylase Kinase, domain 1"/>
    <property type="match status" value="1"/>
</dbReference>
<keyword evidence="9 13" id="KW-0067">ATP-binding</keyword>
<dbReference type="Pfam" id="PF13499">
    <property type="entry name" value="EF-hand_7"/>
    <property type="match status" value="2"/>
</dbReference>
<dbReference type="RefSeq" id="XP_024389412.1">
    <property type="nucleotide sequence ID" value="XM_024533644.2"/>
</dbReference>
<dbReference type="Pfam" id="PF00069">
    <property type="entry name" value="Pkinase"/>
    <property type="match status" value="1"/>
</dbReference>
<evidence type="ECO:0000256" key="2">
    <source>
        <dbReference type="ARBA" id="ARBA00022527"/>
    </source>
</evidence>
<dbReference type="InterPro" id="IPR011992">
    <property type="entry name" value="EF-hand-dom_pair"/>
</dbReference>
<evidence type="ECO:0000256" key="14">
    <source>
        <dbReference type="RuleBase" id="RU000304"/>
    </source>
</evidence>
<dbReference type="GO" id="GO:0004683">
    <property type="term" value="F:calcium/calmodulin-dependent protein kinase activity"/>
    <property type="evidence" value="ECO:0000318"/>
    <property type="project" value="GO_Central"/>
</dbReference>
<dbReference type="PROSITE" id="PS00018">
    <property type="entry name" value="EF_HAND_1"/>
    <property type="match status" value="3"/>
</dbReference>
<dbReference type="SUPFAM" id="SSF47473">
    <property type="entry name" value="EF-hand"/>
    <property type="match status" value="1"/>
</dbReference>
<keyword evidence="4" id="KW-0479">Metal-binding</keyword>
<reference evidence="17 19" key="2">
    <citation type="journal article" date="2018" name="Plant J.">
        <title>The Physcomitrella patens chromosome-scale assembly reveals moss genome structure and evolution.</title>
        <authorList>
            <person name="Lang D."/>
            <person name="Ullrich K.K."/>
            <person name="Murat F."/>
            <person name="Fuchs J."/>
            <person name="Jenkins J."/>
            <person name="Haas F.B."/>
            <person name="Piednoel M."/>
            <person name="Gundlach H."/>
            <person name="Van Bel M."/>
            <person name="Meyberg R."/>
            <person name="Vives C."/>
            <person name="Morata J."/>
            <person name="Symeonidi A."/>
            <person name="Hiss M."/>
            <person name="Muchero W."/>
            <person name="Kamisugi Y."/>
            <person name="Saleh O."/>
            <person name="Blanc G."/>
            <person name="Decker E.L."/>
            <person name="van Gessel N."/>
            <person name="Grimwood J."/>
            <person name="Hayes R.D."/>
            <person name="Graham S.W."/>
            <person name="Gunter L.E."/>
            <person name="McDaniel S.F."/>
            <person name="Hoernstein S.N.W."/>
            <person name="Larsson A."/>
            <person name="Li F.W."/>
            <person name="Perroud P.F."/>
            <person name="Phillips J."/>
            <person name="Ranjan P."/>
            <person name="Rokshar D.S."/>
            <person name="Rothfels C.J."/>
            <person name="Schneider L."/>
            <person name="Shu S."/>
            <person name="Stevenson D.W."/>
            <person name="Thummler F."/>
            <person name="Tillich M."/>
            <person name="Villarreal Aguilar J.C."/>
            <person name="Widiez T."/>
            <person name="Wong G.K."/>
            <person name="Wymore A."/>
            <person name="Zhang Y."/>
            <person name="Zimmer A.D."/>
            <person name="Quatrano R.S."/>
            <person name="Mayer K.F.X."/>
            <person name="Goodstein D."/>
            <person name="Casacuberta J.M."/>
            <person name="Vandepoele K."/>
            <person name="Reski R."/>
            <person name="Cuming A.C."/>
            <person name="Tuskan G.A."/>
            <person name="Maumus F."/>
            <person name="Salse J."/>
            <person name="Schmutz J."/>
            <person name="Rensing S.A."/>
        </authorList>
    </citation>
    <scope>NUCLEOTIDE SEQUENCE [LARGE SCALE GENOMIC DNA]</scope>
    <source>
        <strain evidence="18 19">cv. Gransden 2004</strain>
    </source>
</reference>
<dbReference type="EnsemblPlants" id="Pp3c11_25550V3.1">
    <property type="protein sequence ID" value="PAC:32958204.CDS.1"/>
    <property type="gene ID" value="Pp3c11_25550"/>
</dbReference>
<dbReference type="AlphaFoldDB" id="A9SYQ0"/>
<evidence type="ECO:0000256" key="4">
    <source>
        <dbReference type="ARBA" id="ARBA00022723"/>
    </source>
</evidence>
<dbReference type="Proteomes" id="UP000006727">
    <property type="component" value="Chromosome 11"/>
</dbReference>
<keyword evidence="5" id="KW-0677">Repeat</keyword>
<sequence>MADFEVLVGFQEHVPLPALLQNATDDLEKLYSLGKKLGEGQFGTTYLCTERATGLQFACKCIPKRKLISSEEIEDVGREVEVMYHLSGHPNIVTLKGAYEDATNVYLVMELCEGGELFDRIIERGTYTEAEAARLTRTIVSVVEACHKSGVVHRDLKPENFLFKTKEDDSVLKAADFGSARFFEPGDVFTDIVGSPYYVAPEVLDRHYGPEADIWSAGVMLYILLSGAPPFWAETVQGIFEKVMEGEPPTFTADPWPNISEVAKDLIRKMLDPNPEKRLKAHEVLNHPWIREDGVAPKKPIASLVQFRMKQFAAMNKLKKLAIRIIAETLSEEEIANLKEIFTEMDSDNDGAISFEELKAGLLRVGTSLKDAELFDLMDAADVDHDGMIDCGEFLAATLSLNHIELEENLMAAFQYLDKSGSGYITTDELLAVCFEFHMEDVRLEDLLHDVSIGADGSIDYKMFVTMMRKCNGGMGHQNLRCTLGITDVLTLEEQY</sequence>
<dbReference type="InterPro" id="IPR050205">
    <property type="entry name" value="CDPK_Ser/Thr_kinases"/>
</dbReference>
<keyword evidence="3" id="KW-0808">Transferase</keyword>
<dbReference type="SUPFAM" id="SSF56112">
    <property type="entry name" value="Protein kinase-like (PK-like)"/>
    <property type="match status" value="1"/>
</dbReference>
<dbReference type="PROSITE" id="PS50011">
    <property type="entry name" value="PROTEIN_KINASE_DOM"/>
    <property type="match status" value="1"/>
</dbReference>
<organism evidence="17">
    <name type="scientific">Physcomitrium patens</name>
    <name type="common">Spreading-leaved earth moss</name>
    <name type="synonym">Physcomitrella patens</name>
    <dbReference type="NCBI Taxonomy" id="3218"/>
    <lineage>
        <taxon>Eukaryota</taxon>
        <taxon>Viridiplantae</taxon>
        <taxon>Streptophyta</taxon>
        <taxon>Embryophyta</taxon>
        <taxon>Bryophyta</taxon>
        <taxon>Bryophytina</taxon>
        <taxon>Bryopsida</taxon>
        <taxon>Funariidae</taxon>
        <taxon>Funariales</taxon>
        <taxon>Funariaceae</taxon>
        <taxon>Physcomitrium</taxon>
    </lineage>
</organism>
<dbReference type="GeneID" id="112288910"/>
<evidence type="ECO:0000256" key="6">
    <source>
        <dbReference type="ARBA" id="ARBA00022741"/>
    </source>
</evidence>
<reference evidence="17 19" key="1">
    <citation type="journal article" date="2008" name="Science">
        <title>The Physcomitrella genome reveals evolutionary insights into the conquest of land by plants.</title>
        <authorList>
            <person name="Rensing S."/>
            <person name="Lang D."/>
            <person name="Zimmer A."/>
            <person name="Terry A."/>
            <person name="Salamov A."/>
            <person name="Shapiro H."/>
            <person name="Nishiyama T."/>
            <person name="Perroud P.-F."/>
            <person name="Lindquist E."/>
            <person name="Kamisugi Y."/>
            <person name="Tanahashi T."/>
            <person name="Sakakibara K."/>
            <person name="Fujita T."/>
            <person name="Oishi K."/>
            <person name="Shin-I T."/>
            <person name="Kuroki Y."/>
            <person name="Toyoda A."/>
            <person name="Suzuki Y."/>
            <person name="Hashimoto A."/>
            <person name="Yamaguchi K."/>
            <person name="Sugano A."/>
            <person name="Kohara Y."/>
            <person name="Fujiyama A."/>
            <person name="Anterola A."/>
            <person name="Aoki S."/>
            <person name="Ashton N."/>
            <person name="Barbazuk W.B."/>
            <person name="Barker E."/>
            <person name="Bennetzen J."/>
            <person name="Bezanilla M."/>
            <person name="Blankenship R."/>
            <person name="Cho S.H."/>
            <person name="Dutcher S."/>
            <person name="Estelle M."/>
            <person name="Fawcett J.A."/>
            <person name="Gundlach H."/>
            <person name="Hanada K."/>
            <person name="Heyl A."/>
            <person name="Hicks K.A."/>
            <person name="Hugh J."/>
            <person name="Lohr M."/>
            <person name="Mayer K."/>
            <person name="Melkozernov A."/>
            <person name="Murata T."/>
            <person name="Nelson D."/>
            <person name="Pils B."/>
            <person name="Prigge M."/>
            <person name="Reiss B."/>
            <person name="Renner T."/>
            <person name="Rombauts S."/>
            <person name="Rushton P."/>
            <person name="Sanderfoot A."/>
            <person name="Schween G."/>
            <person name="Shiu S.-H."/>
            <person name="Stueber K."/>
            <person name="Theodoulou F.L."/>
            <person name="Tu H."/>
            <person name="Van de Peer Y."/>
            <person name="Verrier P.J."/>
            <person name="Waters E."/>
            <person name="Wood A."/>
            <person name="Yang L."/>
            <person name="Cove D."/>
            <person name="Cuming A."/>
            <person name="Hasebe M."/>
            <person name="Lucas S."/>
            <person name="Mishler D.B."/>
            <person name="Reski R."/>
            <person name="Grigoriev I."/>
            <person name="Quatrano R.S."/>
            <person name="Boore J.L."/>
        </authorList>
    </citation>
    <scope>NUCLEOTIDE SEQUENCE [LARGE SCALE GENOMIC DNA]</scope>
    <source>
        <strain evidence="18 19">cv. Gransden 2004</strain>
    </source>
</reference>
<protein>
    <recommendedName>
        <fullName evidence="1">non-specific serine/threonine protein kinase</fullName>
        <ecNumber evidence="1">2.7.11.1</ecNumber>
    </recommendedName>
</protein>
<dbReference type="SMART" id="SM00054">
    <property type="entry name" value="EFh"/>
    <property type="match status" value="4"/>
</dbReference>
<dbReference type="GO" id="GO:0005509">
    <property type="term" value="F:calcium ion binding"/>
    <property type="evidence" value="ECO:0007669"/>
    <property type="project" value="InterPro"/>
</dbReference>
<dbReference type="GO" id="GO:0005524">
    <property type="term" value="F:ATP binding"/>
    <property type="evidence" value="ECO:0007669"/>
    <property type="project" value="UniProtKB-UniRule"/>
</dbReference>
<dbReference type="InterPro" id="IPR002048">
    <property type="entry name" value="EF_hand_dom"/>
</dbReference>
<keyword evidence="2 14" id="KW-0723">Serine/threonine-protein kinase</keyword>
<dbReference type="PaxDb" id="3218-PP1S138_79V6.1"/>
<dbReference type="Gramene" id="Pp3c11_25550V3.2">
    <property type="protein sequence ID" value="PAC:32958205.CDS.1"/>
    <property type="gene ID" value="Pp3c11_25550"/>
</dbReference>
<evidence type="ECO:0000256" key="10">
    <source>
        <dbReference type="ARBA" id="ARBA00024334"/>
    </source>
</evidence>
<dbReference type="InterPro" id="IPR017441">
    <property type="entry name" value="Protein_kinase_ATP_BS"/>
</dbReference>
<dbReference type="OrthoDB" id="286757at2759"/>
<name>A9SYQ0_PHYPA</name>
<dbReference type="STRING" id="3218.A9SYQ0"/>
<dbReference type="GO" id="GO:0035556">
    <property type="term" value="P:intracellular signal transduction"/>
    <property type="evidence" value="ECO:0000318"/>
    <property type="project" value="GO_Central"/>
</dbReference>
<evidence type="ECO:0000313" key="17">
    <source>
        <dbReference type="EMBL" id="PNR45797.1"/>
    </source>
</evidence>
<dbReference type="Gramene" id="Pp3c11_25550V3.1">
    <property type="protein sequence ID" value="PAC:32958204.CDS.1"/>
    <property type="gene ID" value="Pp3c11_25550"/>
</dbReference>
<dbReference type="HOGENOM" id="CLU_000288_37_4_1"/>
<keyword evidence="8" id="KW-0106">Calcium</keyword>
<dbReference type="InterPro" id="IPR008271">
    <property type="entry name" value="Ser/Thr_kinase_AS"/>
</dbReference>
<evidence type="ECO:0000256" key="3">
    <source>
        <dbReference type="ARBA" id="ARBA00022679"/>
    </source>
</evidence>
<evidence type="ECO:0000313" key="19">
    <source>
        <dbReference type="Proteomes" id="UP000006727"/>
    </source>
</evidence>
<keyword evidence="7" id="KW-0418">Kinase</keyword>
<keyword evidence="19" id="KW-1185">Reference proteome</keyword>
<comment type="catalytic activity">
    <reaction evidence="11">
        <text>L-threonyl-[protein] + ATP = O-phospho-L-threonyl-[protein] + ADP + H(+)</text>
        <dbReference type="Rhea" id="RHEA:46608"/>
        <dbReference type="Rhea" id="RHEA-COMP:11060"/>
        <dbReference type="Rhea" id="RHEA-COMP:11605"/>
        <dbReference type="ChEBI" id="CHEBI:15378"/>
        <dbReference type="ChEBI" id="CHEBI:30013"/>
        <dbReference type="ChEBI" id="CHEBI:30616"/>
        <dbReference type="ChEBI" id="CHEBI:61977"/>
        <dbReference type="ChEBI" id="CHEBI:456216"/>
        <dbReference type="EC" id="2.7.11.1"/>
    </reaction>
</comment>
<keyword evidence="6 13" id="KW-0547">Nucleotide-binding</keyword>
<comment type="similarity">
    <text evidence="10">Belongs to the protein kinase superfamily. Ser/Thr protein kinase family. CDPK subfamily.</text>
</comment>
<dbReference type="CDD" id="cd00051">
    <property type="entry name" value="EFh"/>
    <property type="match status" value="1"/>
</dbReference>
<dbReference type="PROSITE" id="PS00107">
    <property type="entry name" value="PROTEIN_KINASE_ATP"/>
    <property type="match status" value="1"/>
</dbReference>
<dbReference type="EMBL" id="ABEU02000011">
    <property type="protein sequence ID" value="PNR45797.1"/>
    <property type="molecule type" value="Genomic_DNA"/>
</dbReference>
<accession>A9SYQ0</accession>
<dbReference type="FunFam" id="1.10.238.10:FF:000001">
    <property type="entry name" value="Calmodulin 1"/>
    <property type="match status" value="1"/>
</dbReference>
<dbReference type="CDD" id="cd05117">
    <property type="entry name" value="STKc_CAMK"/>
    <property type="match status" value="1"/>
</dbReference>
<dbReference type="EC" id="2.7.11.1" evidence="1"/>
<dbReference type="PROSITE" id="PS50222">
    <property type="entry name" value="EF_HAND_2"/>
    <property type="match status" value="3"/>
</dbReference>
<evidence type="ECO:0000259" key="16">
    <source>
        <dbReference type="PROSITE" id="PS50222"/>
    </source>
</evidence>